<evidence type="ECO:0000259" key="4">
    <source>
        <dbReference type="PROSITE" id="PS50949"/>
    </source>
</evidence>
<dbReference type="Pfam" id="PF00392">
    <property type="entry name" value="GntR"/>
    <property type="match status" value="1"/>
</dbReference>
<dbReference type="Pfam" id="PF07729">
    <property type="entry name" value="FCD"/>
    <property type="match status" value="1"/>
</dbReference>
<keyword evidence="6" id="KW-1185">Reference proteome</keyword>
<keyword evidence="2 5" id="KW-0238">DNA-binding</keyword>
<dbReference type="GO" id="GO:0003677">
    <property type="term" value="F:DNA binding"/>
    <property type="evidence" value="ECO:0007669"/>
    <property type="project" value="UniProtKB-KW"/>
</dbReference>
<dbReference type="InterPro" id="IPR036390">
    <property type="entry name" value="WH_DNA-bd_sf"/>
</dbReference>
<sequence>MAYGSIKEALLDGRWPAGERLPLTTLKADLGMSKQPIMEALRRLDADGLVEIVPQVGCRVLRYDMDQMTDFFTVFASLEGAATAVAASRRKDVDLARLEAVHRRIDALRDDPDEARRGHEYRTLNRTFHSVIHDMTRSDIVRDMSLRMWDLSDFLINTAGLPAPMGSALERRHCEHQQIYDALVAGDVAAARSRTEQHVLNNVDLIRGQQDELPRTRIPTS</sequence>
<dbReference type="PANTHER" id="PTHR43537">
    <property type="entry name" value="TRANSCRIPTIONAL REGULATOR, GNTR FAMILY"/>
    <property type="match status" value="1"/>
</dbReference>
<accession>A0A1I2JPL5</accession>
<dbReference type="SMART" id="SM00895">
    <property type="entry name" value="FCD"/>
    <property type="match status" value="1"/>
</dbReference>
<keyword evidence="3" id="KW-0804">Transcription</keyword>
<dbReference type="InterPro" id="IPR000524">
    <property type="entry name" value="Tscrpt_reg_HTH_GntR"/>
</dbReference>
<evidence type="ECO:0000256" key="3">
    <source>
        <dbReference type="ARBA" id="ARBA00023163"/>
    </source>
</evidence>
<dbReference type="InterPro" id="IPR011711">
    <property type="entry name" value="GntR_C"/>
</dbReference>
<evidence type="ECO:0000256" key="1">
    <source>
        <dbReference type="ARBA" id="ARBA00023015"/>
    </source>
</evidence>
<name>A0A1I2JPL5_9ACTN</name>
<dbReference type="Proteomes" id="UP000198589">
    <property type="component" value="Unassembled WGS sequence"/>
</dbReference>
<dbReference type="SMART" id="SM00345">
    <property type="entry name" value="HTH_GNTR"/>
    <property type="match status" value="1"/>
</dbReference>
<dbReference type="InterPro" id="IPR008920">
    <property type="entry name" value="TF_FadR/GntR_C"/>
</dbReference>
<proteinExistence type="predicted"/>
<protein>
    <submittedName>
        <fullName evidence="5">DNA-binding transcriptional regulator, GntR family</fullName>
    </submittedName>
</protein>
<dbReference type="SUPFAM" id="SSF48008">
    <property type="entry name" value="GntR ligand-binding domain-like"/>
    <property type="match status" value="1"/>
</dbReference>
<dbReference type="SUPFAM" id="SSF46785">
    <property type="entry name" value="Winged helix' DNA-binding domain"/>
    <property type="match status" value="1"/>
</dbReference>
<dbReference type="InterPro" id="IPR036388">
    <property type="entry name" value="WH-like_DNA-bd_sf"/>
</dbReference>
<dbReference type="RefSeq" id="WP_175527348.1">
    <property type="nucleotide sequence ID" value="NZ_FOND01000016.1"/>
</dbReference>
<dbReference type="STRING" id="1798228.SAMN05216574_11696"/>
<dbReference type="Gene3D" id="1.20.120.530">
    <property type="entry name" value="GntR ligand-binding domain-like"/>
    <property type="match status" value="1"/>
</dbReference>
<dbReference type="PROSITE" id="PS50949">
    <property type="entry name" value="HTH_GNTR"/>
    <property type="match status" value="1"/>
</dbReference>
<evidence type="ECO:0000313" key="6">
    <source>
        <dbReference type="Proteomes" id="UP000198589"/>
    </source>
</evidence>
<evidence type="ECO:0000256" key="2">
    <source>
        <dbReference type="ARBA" id="ARBA00023125"/>
    </source>
</evidence>
<dbReference type="PANTHER" id="PTHR43537:SF24">
    <property type="entry name" value="GLUCONATE OPERON TRANSCRIPTIONAL REPRESSOR"/>
    <property type="match status" value="1"/>
</dbReference>
<dbReference type="GO" id="GO:0003700">
    <property type="term" value="F:DNA-binding transcription factor activity"/>
    <property type="evidence" value="ECO:0007669"/>
    <property type="project" value="InterPro"/>
</dbReference>
<dbReference type="AlphaFoldDB" id="A0A1I2JPL5"/>
<gene>
    <name evidence="5" type="ORF">SAMN05216574_11696</name>
</gene>
<keyword evidence="1" id="KW-0805">Transcription regulation</keyword>
<organism evidence="5 6">
    <name type="scientific">Blastococcus tunisiensis</name>
    <dbReference type="NCBI Taxonomy" id="1798228"/>
    <lineage>
        <taxon>Bacteria</taxon>
        <taxon>Bacillati</taxon>
        <taxon>Actinomycetota</taxon>
        <taxon>Actinomycetes</taxon>
        <taxon>Geodermatophilales</taxon>
        <taxon>Geodermatophilaceae</taxon>
        <taxon>Blastococcus</taxon>
    </lineage>
</organism>
<dbReference type="Gene3D" id="1.10.10.10">
    <property type="entry name" value="Winged helix-like DNA-binding domain superfamily/Winged helix DNA-binding domain"/>
    <property type="match status" value="1"/>
</dbReference>
<dbReference type="EMBL" id="FOND01000016">
    <property type="protein sequence ID" value="SFF54631.1"/>
    <property type="molecule type" value="Genomic_DNA"/>
</dbReference>
<feature type="domain" description="HTH gntR-type" evidence="4">
    <location>
        <begin position="1"/>
        <end position="63"/>
    </location>
</feature>
<evidence type="ECO:0000313" key="5">
    <source>
        <dbReference type="EMBL" id="SFF54631.1"/>
    </source>
</evidence>
<reference evidence="6" key="1">
    <citation type="submission" date="2016-10" db="EMBL/GenBank/DDBJ databases">
        <authorList>
            <person name="Varghese N."/>
            <person name="Submissions S."/>
        </authorList>
    </citation>
    <scope>NUCLEOTIDE SEQUENCE [LARGE SCALE GENOMIC DNA]</scope>
    <source>
        <strain evidence="6">DSM 46838</strain>
    </source>
</reference>